<feature type="domain" description="Mutator-like transposase" evidence="1">
    <location>
        <begin position="1"/>
        <end position="68"/>
    </location>
</feature>
<accession>A0A6S7H616</accession>
<organism evidence="2 3">
    <name type="scientific">Paramuricea clavata</name>
    <name type="common">Red gorgonian</name>
    <name type="synonym">Violescent sea-whip</name>
    <dbReference type="NCBI Taxonomy" id="317549"/>
    <lineage>
        <taxon>Eukaryota</taxon>
        <taxon>Metazoa</taxon>
        <taxon>Cnidaria</taxon>
        <taxon>Anthozoa</taxon>
        <taxon>Octocorallia</taxon>
        <taxon>Malacalcyonacea</taxon>
        <taxon>Plexauridae</taxon>
        <taxon>Paramuricea</taxon>
    </lineage>
</organism>
<dbReference type="InterPro" id="IPR049012">
    <property type="entry name" value="Mutator_transp_dom"/>
</dbReference>
<protein>
    <recommendedName>
        <fullName evidence="1">Mutator-like transposase domain-containing protein</fullName>
    </recommendedName>
</protein>
<comment type="caution">
    <text evidence="2">The sequence shown here is derived from an EMBL/GenBank/DDBJ whole genome shotgun (WGS) entry which is preliminary data.</text>
</comment>
<proteinExistence type="predicted"/>
<evidence type="ECO:0000313" key="2">
    <source>
        <dbReference type="EMBL" id="CAB3999426.1"/>
    </source>
</evidence>
<dbReference type="Proteomes" id="UP001152795">
    <property type="component" value="Unassembled WGS sequence"/>
</dbReference>
<dbReference type="Pfam" id="PF20700">
    <property type="entry name" value="Mutator"/>
    <property type="match status" value="1"/>
</dbReference>
<gene>
    <name evidence="2" type="ORF">PACLA_8A079081</name>
</gene>
<dbReference type="AlphaFoldDB" id="A0A6S7H616"/>
<reference evidence="2" key="1">
    <citation type="submission" date="2020-04" db="EMBL/GenBank/DDBJ databases">
        <authorList>
            <person name="Alioto T."/>
            <person name="Alioto T."/>
            <person name="Gomez Garrido J."/>
        </authorList>
    </citation>
    <scope>NUCLEOTIDE SEQUENCE</scope>
    <source>
        <strain evidence="2">A484AB</strain>
    </source>
</reference>
<keyword evidence="3" id="KW-1185">Reference proteome</keyword>
<dbReference type="EMBL" id="CACRXK020003584">
    <property type="protein sequence ID" value="CAB3999426.1"/>
    <property type="molecule type" value="Genomic_DNA"/>
</dbReference>
<evidence type="ECO:0000313" key="3">
    <source>
        <dbReference type="Proteomes" id="UP001152795"/>
    </source>
</evidence>
<name>A0A6S7H616_PARCT</name>
<sequence length="75" mass="7991">MRMIGKGHAGASKVCSVMNMPLPPPRPKSFKKSSRVVAKHAKTVAKKSMKAAAKEVCVLQQNEDVDGTNPVNCGI</sequence>
<evidence type="ECO:0000259" key="1">
    <source>
        <dbReference type="Pfam" id="PF20700"/>
    </source>
</evidence>